<feature type="active site" description="Proton donor" evidence="13">
    <location>
        <position position="55"/>
    </location>
</feature>
<dbReference type="SUPFAM" id="SSF53927">
    <property type="entry name" value="Cytidine deaminase-like"/>
    <property type="match status" value="1"/>
</dbReference>
<dbReference type="GO" id="GO:0008835">
    <property type="term" value="F:diaminohydroxyphosphoribosylaminopyrimidine deaminase activity"/>
    <property type="evidence" value="ECO:0007669"/>
    <property type="project" value="UniProtKB-EC"/>
</dbReference>
<evidence type="ECO:0000313" key="18">
    <source>
        <dbReference type="Proteomes" id="UP000053467"/>
    </source>
</evidence>
<keyword evidence="7 12" id="KW-0479">Metal-binding</keyword>
<feature type="binding site" evidence="15">
    <location>
        <position position="53"/>
    </location>
    <ligand>
        <name>Zn(2+)</name>
        <dbReference type="ChEBI" id="CHEBI:29105"/>
        <note>catalytic</note>
    </ligand>
</feature>
<feature type="binding site" evidence="14">
    <location>
        <position position="203"/>
    </location>
    <ligand>
        <name>substrate</name>
    </ligand>
</feature>
<feature type="binding site" evidence="14">
    <location>
        <position position="199"/>
    </location>
    <ligand>
        <name>NADP(+)</name>
        <dbReference type="ChEBI" id="CHEBI:58349"/>
    </ligand>
</feature>
<dbReference type="InterPro" id="IPR016193">
    <property type="entry name" value="Cytidine_deaminase-like"/>
</dbReference>
<keyword evidence="6 12" id="KW-0686">Riboflavin biosynthesis</keyword>
<evidence type="ECO:0000256" key="11">
    <source>
        <dbReference type="ARBA" id="ARBA00023268"/>
    </source>
</evidence>
<dbReference type="EC" id="3.5.4.26" evidence="12"/>
<sequence>MNKNDDEKFIRKAIKLALKAKGKTSPNPLVGAIIVKDGKIISKGYHQGFGKPHAEIEAINSSPISLADSTLYVTLEPCSVWGKTPPCVETIKQIPFKRIVIGMKDPNPYVNGRSIKILRDAGYDVEVGICEDEVKKLNPYFQNYIDCLKTYTVLKVALSKDNFIYSKNFPEKYITTVESRIDLHKKRFEFDGILVGSNTVNVDDPLLDTRNIKIEYKPKVVILDFSNKLDYSKKIFKDKKRLKIIIVSKQFENYLKNEKDIKYIFVKNKDESWDFIKNRMCDFGVISLLIEGGKKVFVDSLKHSVVDEVWIYRSKIKLLNGIKLDIERILKNKKFKLIEEKKIKDDTFKRYICSQEL</sequence>
<dbReference type="Pfam" id="PF00383">
    <property type="entry name" value="dCMP_cyt_deam_1"/>
    <property type="match status" value="1"/>
</dbReference>
<evidence type="ECO:0000256" key="14">
    <source>
        <dbReference type="PIRSR" id="PIRSR006769-2"/>
    </source>
</evidence>
<evidence type="ECO:0000256" key="5">
    <source>
        <dbReference type="ARBA" id="ARBA00007417"/>
    </source>
</evidence>
<dbReference type="InterPro" id="IPR024072">
    <property type="entry name" value="DHFR-like_dom_sf"/>
</dbReference>
<dbReference type="CDD" id="cd01284">
    <property type="entry name" value="Riboflavin_deaminase-reductase"/>
    <property type="match status" value="1"/>
</dbReference>
<dbReference type="Gene3D" id="3.40.140.10">
    <property type="entry name" value="Cytidine Deaminase, domain 2"/>
    <property type="match status" value="1"/>
</dbReference>
<organism evidence="17 18">
    <name type="scientific">candidate division TA06 bacterium 34_109</name>
    <dbReference type="NCBI Taxonomy" id="1635277"/>
    <lineage>
        <taxon>Bacteria</taxon>
        <taxon>Bacteria division TA06</taxon>
    </lineage>
</organism>
<feature type="binding site" evidence="15">
    <location>
        <position position="78"/>
    </location>
    <ligand>
        <name>Zn(2+)</name>
        <dbReference type="ChEBI" id="CHEBI:29105"/>
        <note>catalytic</note>
    </ligand>
</feature>
<gene>
    <name evidence="17" type="ORF">XE03_0856</name>
</gene>
<dbReference type="InterPro" id="IPR002125">
    <property type="entry name" value="CMP_dCMP_dom"/>
</dbReference>
<dbReference type="InterPro" id="IPR050765">
    <property type="entry name" value="Riboflavin_Biosynth_HTPR"/>
</dbReference>
<evidence type="ECO:0000256" key="1">
    <source>
        <dbReference type="ARBA" id="ARBA00002151"/>
    </source>
</evidence>
<accession>A0A101I249</accession>
<proteinExistence type="inferred from homology"/>
<evidence type="ECO:0000256" key="8">
    <source>
        <dbReference type="ARBA" id="ARBA00022833"/>
    </source>
</evidence>
<feature type="binding site" evidence="14">
    <location>
        <position position="210"/>
    </location>
    <ligand>
        <name>substrate</name>
    </ligand>
</feature>
<keyword evidence="10 12" id="KW-0560">Oxidoreductase</keyword>
<feature type="binding site" evidence="14">
    <location>
        <position position="207"/>
    </location>
    <ligand>
        <name>substrate</name>
    </ligand>
</feature>
<comment type="cofactor">
    <cofactor evidence="12 15">
        <name>Zn(2+)</name>
        <dbReference type="ChEBI" id="CHEBI:29105"/>
    </cofactor>
    <text evidence="12 15">Binds 1 zinc ion.</text>
</comment>
<feature type="binding site" evidence="14">
    <location>
        <position position="187"/>
    </location>
    <ligand>
        <name>substrate</name>
    </ligand>
</feature>
<dbReference type="AlphaFoldDB" id="A0A101I249"/>
<evidence type="ECO:0000259" key="16">
    <source>
        <dbReference type="PROSITE" id="PS51747"/>
    </source>
</evidence>
<dbReference type="Proteomes" id="UP000053467">
    <property type="component" value="Unassembled WGS sequence"/>
</dbReference>
<evidence type="ECO:0000256" key="9">
    <source>
        <dbReference type="ARBA" id="ARBA00022857"/>
    </source>
</evidence>
<dbReference type="EC" id="1.1.1.193" evidence="12"/>
<comment type="catalytic activity">
    <reaction evidence="12">
        <text>2,5-diamino-6-hydroxy-4-(5-phosphoribosylamino)-pyrimidine + H2O + H(+) = 5-amino-6-(5-phospho-D-ribosylamino)uracil + NH4(+)</text>
        <dbReference type="Rhea" id="RHEA:21868"/>
        <dbReference type="ChEBI" id="CHEBI:15377"/>
        <dbReference type="ChEBI" id="CHEBI:15378"/>
        <dbReference type="ChEBI" id="CHEBI:28938"/>
        <dbReference type="ChEBI" id="CHEBI:58453"/>
        <dbReference type="ChEBI" id="CHEBI:58614"/>
        <dbReference type="EC" id="3.5.4.26"/>
    </reaction>
</comment>
<comment type="catalytic activity">
    <reaction evidence="12">
        <text>5-amino-6-(5-phospho-D-ribitylamino)uracil + NADP(+) = 5-amino-6-(5-phospho-D-ribosylamino)uracil + NADPH + H(+)</text>
        <dbReference type="Rhea" id="RHEA:17845"/>
        <dbReference type="ChEBI" id="CHEBI:15378"/>
        <dbReference type="ChEBI" id="CHEBI:57783"/>
        <dbReference type="ChEBI" id="CHEBI:58349"/>
        <dbReference type="ChEBI" id="CHEBI:58421"/>
        <dbReference type="ChEBI" id="CHEBI:58453"/>
        <dbReference type="EC" id="1.1.1.193"/>
    </reaction>
</comment>
<dbReference type="PROSITE" id="PS51747">
    <property type="entry name" value="CYT_DCMP_DEAMINASES_2"/>
    <property type="match status" value="1"/>
</dbReference>
<evidence type="ECO:0000256" key="4">
    <source>
        <dbReference type="ARBA" id="ARBA00005259"/>
    </source>
</evidence>
<dbReference type="SUPFAM" id="SSF53597">
    <property type="entry name" value="Dihydrofolate reductase-like"/>
    <property type="match status" value="1"/>
</dbReference>
<keyword evidence="8 12" id="KW-0862">Zinc</keyword>
<feature type="binding site" evidence="14">
    <location>
        <position position="157"/>
    </location>
    <ligand>
        <name>NADP(+)</name>
        <dbReference type="ChEBI" id="CHEBI:58349"/>
    </ligand>
</feature>
<keyword evidence="12" id="KW-0378">Hydrolase</keyword>
<dbReference type="PATRIC" id="fig|1635277.3.peg.592"/>
<evidence type="ECO:0000256" key="3">
    <source>
        <dbReference type="ARBA" id="ARBA00004910"/>
    </source>
</evidence>
<keyword evidence="11" id="KW-0511">Multifunctional enzyme</keyword>
<comment type="pathway">
    <text evidence="3 12">Cofactor biosynthesis; riboflavin biosynthesis; 5-amino-6-(D-ribitylamino)uracil from GTP: step 3/4.</text>
</comment>
<dbReference type="PANTHER" id="PTHR38011">
    <property type="entry name" value="DIHYDROFOLATE REDUCTASE FAMILY PROTEIN (AFU_ORTHOLOGUE AFUA_8G06820)"/>
    <property type="match status" value="1"/>
</dbReference>
<comment type="pathway">
    <text evidence="2 12">Cofactor biosynthesis; riboflavin biosynthesis; 5-amino-6-(D-ribitylamino)uracil from GTP: step 2/4.</text>
</comment>
<feature type="domain" description="CMP/dCMP-type deaminase" evidence="16">
    <location>
        <begin position="4"/>
        <end position="126"/>
    </location>
</feature>
<dbReference type="InterPro" id="IPR016192">
    <property type="entry name" value="APOBEC/CMP_deaminase_Zn-bd"/>
</dbReference>
<dbReference type="Pfam" id="PF01872">
    <property type="entry name" value="RibD_C"/>
    <property type="match status" value="1"/>
</dbReference>
<evidence type="ECO:0000256" key="6">
    <source>
        <dbReference type="ARBA" id="ARBA00022619"/>
    </source>
</evidence>
<dbReference type="InterPro" id="IPR004794">
    <property type="entry name" value="Eubact_RibD"/>
</dbReference>
<feature type="binding site" evidence="15">
    <location>
        <position position="87"/>
    </location>
    <ligand>
        <name>Zn(2+)</name>
        <dbReference type="ChEBI" id="CHEBI:29105"/>
        <note>catalytic</note>
    </ligand>
</feature>
<evidence type="ECO:0000256" key="7">
    <source>
        <dbReference type="ARBA" id="ARBA00022723"/>
    </source>
</evidence>
<comment type="function">
    <text evidence="1 12">Converts 2,5-diamino-6-(ribosylamino)-4(3h)-pyrimidinone 5'-phosphate into 5-amino-6-(ribosylamino)-2,4(1h,3h)-pyrimidinedione 5'-phosphate.</text>
</comment>
<evidence type="ECO:0000256" key="2">
    <source>
        <dbReference type="ARBA" id="ARBA00004882"/>
    </source>
</evidence>
<evidence type="ECO:0000256" key="15">
    <source>
        <dbReference type="PIRSR" id="PIRSR006769-3"/>
    </source>
</evidence>
<keyword evidence="9 12" id="KW-0521">NADP</keyword>
<name>A0A101I249_UNCT6</name>
<dbReference type="UniPathway" id="UPA00275">
    <property type="reaction ID" value="UER00401"/>
</dbReference>
<feature type="binding site" evidence="14">
    <location>
        <position position="291"/>
    </location>
    <ligand>
        <name>substrate</name>
    </ligand>
</feature>
<protein>
    <recommendedName>
        <fullName evidence="12">Riboflavin biosynthesis protein RibD</fullName>
    </recommendedName>
    <domain>
        <recommendedName>
            <fullName evidence="12">Diaminohydroxyphosphoribosylaminopyrimidine deaminase</fullName>
            <shortName evidence="12">DRAP deaminase</shortName>
            <ecNumber evidence="12">3.5.4.26</ecNumber>
        </recommendedName>
        <alternativeName>
            <fullName evidence="12">Riboflavin-specific deaminase</fullName>
        </alternativeName>
    </domain>
    <domain>
        <recommendedName>
            <fullName evidence="12">5-amino-6-(5-phosphoribosylamino)uracil reductase</fullName>
            <ecNumber evidence="12">1.1.1.193</ecNumber>
        </recommendedName>
        <alternativeName>
            <fullName evidence="12">HTP reductase</fullName>
        </alternativeName>
    </domain>
</protein>
<dbReference type="InterPro" id="IPR002734">
    <property type="entry name" value="RibDG_C"/>
</dbReference>
<evidence type="ECO:0000256" key="13">
    <source>
        <dbReference type="PIRSR" id="PIRSR006769-1"/>
    </source>
</evidence>
<dbReference type="GO" id="GO:0008270">
    <property type="term" value="F:zinc ion binding"/>
    <property type="evidence" value="ECO:0007669"/>
    <property type="project" value="InterPro"/>
</dbReference>
<evidence type="ECO:0000313" key="17">
    <source>
        <dbReference type="EMBL" id="KUK87248.1"/>
    </source>
</evidence>
<dbReference type="PROSITE" id="PS00903">
    <property type="entry name" value="CYT_DCMP_DEAMINASES_1"/>
    <property type="match status" value="1"/>
</dbReference>
<evidence type="ECO:0000256" key="10">
    <source>
        <dbReference type="ARBA" id="ARBA00023002"/>
    </source>
</evidence>
<dbReference type="PIRSF" id="PIRSF006769">
    <property type="entry name" value="RibD"/>
    <property type="match status" value="1"/>
</dbReference>
<evidence type="ECO:0000256" key="12">
    <source>
        <dbReference type="PIRNR" id="PIRNR006769"/>
    </source>
</evidence>
<dbReference type="PANTHER" id="PTHR38011:SF7">
    <property type="entry name" value="2,5-DIAMINO-6-RIBOSYLAMINO-4(3H)-PYRIMIDINONE 5'-PHOSPHATE REDUCTASE"/>
    <property type="match status" value="1"/>
</dbReference>
<comment type="caution">
    <text evidence="17">The sequence shown here is derived from an EMBL/GenBank/DDBJ whole genome shotgun (WGS) entry which is preliminary data.</text>
</comment>
<comment type="similarity">
    <text evidence="5 12">In the C-terminal section; belongs to the HTP reductase family.</text>
</comment>
<dbReference type="Gene3D" id="3.40.430.10">
    <property type="entry name" value="Dihydrofolate Reductase, subunit A"/>
    <property type="match status" value="1"/>
</dbReference>
<dbReference type="GO" id="GO:0008703">
    <property type="term" value="F:5-amino-6-(5-phosphoribosylamino)uracil reductase activity"/>
    <property type="evidence" value="ECO:0007669"/>
    <property type="project" value="UniProtKB-EC"/>
</dbReference>
<dbReference type="GO" id="GO:0009231">
    <property type="term" value="P:riboflavin biosynthetic process"/>
    <property type="evidence" value="ECO:0007669"/>
    <property type="project" value="UniProtKB-UniPathway"/>
</dbReference>
<dbReference type="EMBL" id="LGGX01000006">
    <property type="protein sequence ID" value="KUK87248.1"/>
    <property type="molecule type" value="Genomic_DNA"/>
</dbReference>
<reference evidence="18" key="1">
    <citation type="journal article" date="2015" name="MBio">
        <title>Genome-Resolved Metagenomic Analysis Reveals Roles for Candidate Phyla and Other Microbial Community Members in Biogeochemical Transformations in Oil Reservoirs.</title>
        <authorList>
            <person name="Hu P."/>
            <person name="Tom L."/>
            <person name="Singh A."/>
            <person name="Thomas B.C."/>
            <person name="Baker B.J."/>
            <person name="Piceno Y.M."/>
            <person name="Andersen G.L."/>
            <person name="Banfield J.F."/>
        </authorList>
    </citation>
    <scope>NUCLEOTIDE SEQUENCE [LARGE SCALE GENOMIC DNA]</scope>
</reference>
<comment type="similarity">
    <text evidence="4 12">In the N-terminal section; belongs to the cytidine and deoxycytidylate deaminase family.</text>
</comment>
<dbReference type="NCBIfam" id="TIGR00326">
    <property type="entry name" value="eubact_ribD"/>
    <property type="match status" value="1"/>
</dbReference>